<reference evidence="1 2" key="1">
    <citation type="submission" date="2019-03" db="EMBL/GenBank/DDBJ databases">
        <title>Genomic Encyclopedia of Archaeal and Bacterial Type Strains, Phase II (KMG-II): from individual species to whole genera.</title>
        <authorList>
            <person name="Goeker M."/>
        </authorList>
    </citation>
    <scope>NUCLEOTIDE SEQUENCE [LARGE SCALE GENOMIC DNA]</scope>
    <source>
        <strain evidence="1 2">DSM 18435</strain>
    </source>
</reference>
<evidence type="ECO:0000313" key="1">
    <source>
        <dbReference type="EMBL" id="TDQ32542.1"/>
    </source>
</evidence>
<sequence length="124" mass="14441">MERLNIKGKILTDTKALIDQSCKRGNATERDKCLHEVIIKKHYNATDVKIDYHRKRIAMDIVMDDGAYDPKEVNVKLPLLHANILFRNLREFLNSCIESDRNSLSFYAWLLRSHANKEVPLTMV</sequence>
<dbReference type="RefSeq" id="WP_133642590.1">
    <property type="nucleotide sequence ID" value="NZ_JBFIMA010000059.1"/>
</dbReference>
<name>A0A4R6TM24_9FLAO</name>
<comment type="caution">
    <text evidence="1">The sequence shown here is derived from an EMBL/GenBank/DDBJ whole genome shotgun (WGS) entry which is preliminary data.</text>
</comment>
<accession>A0A4R6TM24</accession>
<protein>
    <submittedName>
        <fullName evidence="1">Uncharacterized protein</fullName>
    </submittedName>
</protein>
<organism evidence="1 2">
    <name type="scientific">Zeaxanthinibacter enoshimensis</name>
    <dbReference type="NCBI Taxonomy" id="392009"/>
    <lineage>
        <taxon>Bacteria</taxon>
        <taxon>Pseudomonadati</taxon>
        <taxon>Bacteroidota</taxon>
        <taxon>Flavobacteriia</taxon>
        <taxon>Flavobacteriales</taxon>
        <taxon>Flavobacteriaceae</taxon>
        <taxon>Zeaxanthinibacter</taxon>
    </lineage>
</organism>
<dbReference type="Proteomes" id="UP000295468">
    <property type="component" value="Unassembled WGS sequence"/>
</dbReference>
<evidence type="ECO:0000313" key="2">
    <source>
        <dbReference type="Proteomes" id="UP000295468"/>
    </source>
</evidence>
<proteinExistence type="predicted"/>
<keyword evidence="2" id="KW-1185">Reference proteome</keyword>
<gene>
    <name evidence="1" type="ORF">CLV82_0371</name>
</gene>
<dbReference type="OrthoDB" id="1440784at2"/>
<dbReference type="EMBL" id="SNYI01000001">
    <property type="protein sequence ID" value="TDQ32542.1"/>
    <property type="molecule type" value="Genomic_DNA"/>
</dbReference>
<dbReference type="AlphaFoldDB" id="A0A4R6TM24"/>